<evidence type="ECO:0000313" key="3">
    <source>
        <dbReference type="EMBL" id="KFN11542.1"/>
    </source>
</evidence>
<reference evidence="3 4" key="1">
    <citation type="submission" date="2014-04" db="EMBL/GenBank/DDBJ databases">
        <authorList>
            <person name="Bishop-Lilly K.A."/>
            <person name="Broomall S.M."/>
            <person name="Chain P.S."/>
            <person name="Chertkov O."/>
            <person name="Coyne S.R."/>
            <person name="Daligault H.E."/>
            <person name="Davenport K.W."/>
            <person name="Erkkila T."/>
            <person name="Frey K.G."/>
            <person name="Gibbons H.S."/>
            <person name="Gu W."/>
            <person name="Jaissle J."/>
            <person name="Johnson S.L."/>
            <person name="Koroleva G.I."/>
            <person name="Ladner J.T."/>
            <person name="Lo C.-C."/>
            <person name="Minogue T.D."/>
            <person name="Munk C."/>
            <person name="Palacios G.F."/>
            <person name="Redden C.L."/>
            <person name="Rosenzweig C.N."/>
            <person name="Scholz M.B."/>
            <person name="Teshima H."/>
            <person name="Xu Y."/>
        </authorList>
    </citation>
    <scope>NUCLEOTIDE SEQUENCE [LARGE SCALE GENOMIC DNA]</scope>
    <source>
        <strain evidence="3 4">8244</strain>
    </source>
</reference>
<evidence type="ECO:0000256" key="2">
    <source>
        <dbReference type="SAM" id="SignalP"/>
    </source>
</evidence>
<comment type="caution">
    <text evidence="3">The sequence shown here is derived from an EMBL/GenBank/DDBJ whole genome shotgun (WGS) entry which is preliminary data.</text>
</comment>
<dbReference type="AlphaFoldDB" id="A0A090ZLQ3"/>
<evidence type="ECO:0000256" key="1">
    <source>
        <dbReference type="SAM" id="MobiDB-lite"/>
    </source>
</evidence>
<dbReference type="PROSITE" id="PS51257">
    <property type="entry name" value="PROKAR_LIPOPROTEIN"/>
    <property type="match status" value="1"/>
</dbReference>
<feature type="compositionally biased region" description="Polar residues" evidence="1">
    <location>
        <begin position="27"/>
        <end position="39"/>
    </location>
</feature>
<organism evidence="3 4">
    <name type="scientific">Paenibacillus macerans</name>
    <name type="common">Bacillus macerans</name>
    <dbReference type="NCBI Taxonomy" id="44252"/>
    <lineage>
        <taxon>Bacteria</taxon>
        <taxon>Bacillati</taxon>
        <taxon>Bacillota</taxon>
        <taxon>Bacilli</taxon>
        <taxon>Bacillales</taxon>
        <taxon>Paenibacillaceae</taxon>
        <taxon>Paenibacillus</taxon>
    </lineage>
</organism>
<proteinExistence type="predicted"/>
<dbReference type="Proteomes" id="UP000029278">
    <property type="component" value="Unassembled WGS sequence"/>
</dbReference>
<name>A0A090ZLQ3_PAEMA</name>
<dbReference type="GeneID" id="77009975"/>
<dbReference type="HOGENOM" id="CLU_1347817_0_0_9"/>
<feature type="region of interest" description="Disordered" evidence="1">
    <location>
        <begin position="27"/>
        <end position="51"/>
    </location>
</feature>
<keyword evidence="3" id="KW-0449">Lipoprotein</keyword>
<feature type="signal peptide" evidence="2">
    <location>
        <begin position="1"/>
        <end position="24"/>
    </location>
</feature>
<gene>
    <name evidence="3" type="ORF">DJ90_3792</name>
</gene>
<evidence type="ECO:0000313" key="4">
    <source>
        <dbReference type="Proteomes" id="UP000029278"/>
    </source>
</evidence>
<dbReference type="EMBL" id="JMQA01000008">
    <property type="protein sequence ID" value="KFN11542.1"/>
    <property type="molecule type" value="Genomic_DNA"/>
</dbReference>
<feature type="chain" id="PRO_5038748991" evidence="2">
    <location>
        <begin position="25"/>
        <end position="203"/>
    </location>
</feature>
<sequence>MSGTKKRIIILLSTIFLISGCTQNANQETQPAETPAKTNVENKEKEDASSQEIDTLYSQTMAFETIFSQETEEPSFKEGVFVDFAKYKQQLDLEEGLFDTLFQSLEAIVEKDYEGFLSTMREDMRKEEVPGVATFFNEDNKIMLYDIQAVDIAYHSTGTGHDYVVLVDGMADESGPNGILFNMSGAFQLSKDEDGKWWVVSVK</sequence>
<keyword evidence="2" id="KW-0732">Signal</keyword>
<accession>A0A090ZLQ3</accession>
<dbReference type="RefSeq" id="WP_036626719.1">
    <property type="nucleotide sequence ID" value="NZ_BOSD01000005.1"/>
</dbReference>
<keyword evidence="4" id="KW-1185">Reference proteome</keyword>
<protein>
    <submittedName>
        <fullName evidence="3">Putative lipoprotein</fullName>
    </submittedName>
</protein>